<dbReference type="Gene3D" id="1.20.1250.20">
    <property type="entry name" value="MFS general substrate transporter like domains"/>
    <property type="match status" value="1"/>
</dbReference>
<feature type="transmembrane region" description="Helical" evidence="6">
    <location>
        <begin position="83"/>
        <end position="101"/>
    </location>
</feature>
<dbReference type="STRING" id="797303.Natpe_1995"/>
<keyword evidence="3 6" id="KW-0812">Transmembrane</keyword>
<feature type="transmembrane region" description="Helical" evidence="6">
    <location>
        <begin position="107"/>
        <end position="129"/>
    </location>
</feature>
<dbReference type="EMBL" id="CP003372">
    <property type="protein sequence ID" value="AGB31830.1"/>
    <property type="molecule type" value="Genomic_DNA"/>
</dbReference>
<dbReference type="InterPro" id="IPR020846">
    <property type="entry name" value="MFS_dom"/>
</dbReference>
<dbReference type="PROSITE" id="PS00216">
    <property type="entry name" value="SUGAR_TRANSPORT_1"/>
    <property type="match status" value="1"/>
</dbReference>
<feature type="transmembrane region" description="Helical" evidence="6">
    <location>
        <begin position="20"/>
        <end position="39"/>
    </location>
</feature>
<evidence type="ECO:0000259" key="7">
    <source>
        <dbReference type="PROSITE" id="PS50850"/>
    </source>
</evidence>
<dbReference type="InterPro" id="IPR050189">
    <property type="entry name" value="MFS_Efflux_Transporters"/>
</dbReference>
<feature type="transmembrane region" description="Helical" evidence="6">
    <location>
        <begin position="288"/>
        <end position="316"/>
    </location>
</feature>
<name>L0JJY7_NATP1</name>
<comment type="subcellular location">
    <subcellularLocation>
        <location evidence="1">Cell membrane</location>
        <topology evidence="1">Multi-pass membrane protein</topology>
    </subcellularLocation>
</comment>
<keyword evidence="5 6" id="KW-0472">Membrane</keyword>
<feature type="transmembrane region" description="Helical" evidence="6">
    <location>
        <begin position="373"/>
        <end position="393"/>
    </location>
</feature>
<evidence type="ECO:0000256" key="2">
    <source>
        <dbReference type="ARBA" id="ARBA00022475"/>
    </source>
</evidence>
<dbReference type="InterPro" id="IPR011701">
    <property type="entry name" value="MFS"/>
</dbReference>
<feature type="transmembrane region" description="Helical" evidence="6">
    <location>
        <begin position="248"/>
        <end position="267"/>
    </location>
</feature>
<evidence type="ECO:0000313" key="9">
    <source>
        <dbReference type="Proteomes" id="UP000010843"/>
    </source>
</evidence>
<keyword evidence="2" id="KW-1003">Cell membrane</keyword>
<dbReference type="eggNOG" id="arCOG00143">
    <property type="taxonomic scope" value="Archaea"/>
</dbReference>
<dbReference type="Proteomes" id="UP000010843">
    <property type="component" value="Chromosome"/>
</dbReference>
<dbReference type="GO" id="GO:0022857">
    <property type="term" value="F:transmembrane transporter activity"/>
    <property type="evidence" value="ECO:0007669"/>
    <property type="project" value="InterPro"/>
</dbReference>
<dbReference type="InterPro" id="IPR036259">
    <property type="entry name" value="MFS_trans_sf"/>
</dbReference>
<dbReference type="Pfam" id="PF07690">
    <property type="entry name" value="MFS_1"/>
    <property type="match status" value="1"/>
</dbReference>
<feature type="transmembrane region" description="Helical" evidence="6">
    <location>
        <begin position="217"/>
        <end position="242"/>
    </location>
</feature>
<dbReference type="InterPro" id="IPR001958">
    <property type="entry name" value="Tet-R_TetA/multi-R_MdtG-like"/>
</dbReference>
<keyword evidence="4 6" id="KW-1133">Transmembrane helix</keyword>
<dbReference type="PRINTS" id="PR01035">
    <property type="entry name" value="TCRTETA"/>
</dbReference>
<evidence type="ECO:0000256" key="4">
    <source>
        <dbReference type="ARBA" id="ARBA00022989"/>
    </source>
</evidence>
<evidence type="ECO:0000256" key="5">
    <source>
        <dbReference type="ARBA" id="ARBA00023136"/>
    </source>
</evidence>
<dbReference type="PANTHER" id="PTHR43124:SF3">
    <property type="entry name" value="CHLORAMPHENICOL EFFLUX PUMP RV0191"/>
    <property type="match status" value="1"/>
</dbReference>
<dbReference type="PROSITE" id="PS50850">
    <property type="entry name" value="MFS"/>
    <property type="match status" value="1"/>
</dbReference>
<feature type="transmembrane region" description="Helical" evidence="6">
    <location>
        <begin position="141"/>
        <end position="159"/>
    </location>
</feature>
<evidence type="ECO:0000256" key="3">
    <source>
        <dbReference type="ARBA" id="ARBA00022692"/>
    </source>
</evidence>
<dbReference type="AlphaFoldDB" id="L0JJY7"/>
<reference evidence="9" key="1">
    <citation type="submission" date="2012-02" db="EMBL/GenBank/DDBJ databases">
        <title>Complete sequence of chromosome of Natrinema pellirubrum DSM 15624.</title>
        <authorList>
            <person name="Lucas S."/>
            <person name="Han J."/>
            <person name="Lapidus A."/>
            <person name="Cheng J.-F."/>
            <person name="Goodwin L."/>
            <person name="Pitluck S."/>
            <person name="Peters L."/>
            <person name="Teshima H."/>
            <person name="Detter J.C."/>
            <person name="Han C."/>
            <person name="Tapia R."/>
            <person name="Land M."/>
            <person name="Hauser L."/>
            <person name="Kyrpides N."/>
            <person name="Ivanova N."/>
            <person name="Pagani I."/>
            <person name="Sproer C."/>
            <person name="Anderson I."/>
            <person name="Woyke T."/>
        </authorList>
    </citation>
    <scope>NUCLEOTIDE SEQUENCE [LARGE SCALE GENOMIC DNA]</scope>
    <source>
        <strain evidence="9">DSM 15624 / JCM 10476 / NCIMB 786</strain>
    </source>
</reference>
<organism evidence="8 9">
    <name type="scientific">Natrinema pellirubrum (strain DSM 15624 / CIP 106293 / JCM 10476 / NCIMB 786 / 157)</name>
    <dbReference type="NCBI Taxonomy" id="797303"/>
    <lineage>
        <taxon>Archaea</taxon>
        <taxon>Methanobacteriati</taxon>
        <taxon>Methanobacteriota</taxon>
        <taxon>Stenosarchaea group</taxon>
        <taxon>Halobacteria</taxon>
        <taxon>Halobacteriales</taxon>
        <taxon>Natrialbaceae</taxon>
        <taxon>Natrinema</taxon>
    </lineage>
</organism>
<dbReference type="InterPro" id="IPR005829">
    <property type="entry name" value="Sugar_transporter_CS"/>
</dbReference>
<dbReference type="GO" id="GO:0005886">
    <property type="term" value="C:plasma membrane"/>
    <property type="evidence" value="ECO:0007669"/>
    <property type="project" value="UniProtKB-SubCell"/>
</dbReference>
<feature type="transmembrane region" description="Helical" evidence="6">
    <location>
        <begin position="51"/>
        <end position="71"/>
    </location>
</feature>
<evidence type="ECO:0000256" key="6">
    <source>
        <dbReference type="SAM" id="Phobius"/>
    </source>
</evidence>
<proteinExistence type="predicted"/>
<gene>
    <name evidence="8" type="ordered locus">Natpe_1995</name>
</gene>
<dbReference type="GeneID" id="14332736"/>
<dbReference type="CDD" id="cd17474">
    <property type="entry name" value="MFS_YfmO_like"/>
    <property type="match status" value="1"/>
</dbReference>
<feature type="domain" description="Major facilitator superfamily (MFS) profile" evidence="7">
    <location>
        <begin position="17"/>
        <end position="397"/>
    </location>
</feature>
<evidence type="ECO:0000256" key="1">
    <source>
        <dbReference type="ARBA" id="ARBA00004651"/>
    </source>
</evidence>
<protein>
    <submittedName>
        <fullName evidence="8">Arabinose efflux permease family protein</fullName>
    </submittedName>
</protein>
<dbReference type="OrthoDB" id="117970at2157"/>
<dbReference type="PANTHER" id="PTHR43124">
    <property type="entry name" value="PURINE EFFLUX PUMP PBUE"/>
    <property type="match status" value="1"/>
</dbReference>
<feature type="transmembrane region" description="Helical" evidence="6">
    <location>
        <begin position="165"/>
        <end position="189"/>
    </location>
</feature>
<dbReference type="RefSeq" id="WP_015298983.1">
    <property type="nucleotide sequence ID" value="NC_019962.1"/>
</dbReference>
<dbReference type="HOGENOM" id="CLU_001265_10_6_2"/>
<evidence type="ECO:0000313" key="8">
    <source>
        <dbReference type="EMBL" id="AGB31830.1"/>
    </source>
</evidence>
<sequence>MRSRYSSPLADLDQSQTVIIIFASTLVSVMGVSLISPALPTIQTAWNISASQASLLVSAFTLPGIVLTPFVGLIADRVGRKRVLVPSLFLFGVSGIAVVFAEEFTTLLGLRVVQGTAGSAIMSLTVTLLGDLFSGEQQSRLIGLNAAILAIGAAGYPLLGGGLAQLSWAAPFVCFALGIVVAVASSAVLPEPESSVGSSGLSYVANAARSIPTRAALGLYVAIFGIFFVLYGAQLTLVPFVLDASYGLSSGTIGLLLGLPAVTMGVTSSQSSRLMHHLSPPRLITLGFVTYGIGMTIAAVTNSIVVLAGALFLFGIGQGFAEPITDTALNMLAPDAFRGGIMSIRTSVLQFGTTLGPPVFVAVASIVGYTDTLLLAGFVALALGGSAFGILSLSEAGRETHRRPFTNE</sequence>
<dbReference type="SUPFAM" id="SSF103473">
    <property type="entry name" value="MFS general substrate transporter"/>
    <property type="match status" value="1"/>
</dbReference>
<dbReference type="KEGG" id="npe:Natpe_1995"/>
<accession>L0JJY7</accession>